<dbReference type="EMBL" id="JJNZ01000030">
    <property type="protein sequence ID" value="KDC50965.1"/>
    <property type="molecule type" value="Genomic_DNA"/>
</dbReference>
<dbReference type="Gene3D" id="1.25.40.10">
    <property type="entry name" value="Tetratricopeptide repeat domain"/>
    <property type="match status" value="1"/>
</dbReference>
<name>A0ABD3Y964_9GAMM</name>
<dbReference type="RefSeq" id="WP_007375571.1">
    <property type="nucleotide sequence ID" value="NZ_JJNZ01000030.1"/>
</dbReference>
<organism evidence="1 2">
    <name type="scientific">Pseudoalteromonas fuliginea</name>
    <dbReference type="NCBI Taxonomy" id="1872678"/>
    <lineage>
        <taxon>Bacteria</taxon>
        <taxon>Pseudomonadati</taxon>
        <taxon>Pseudomonadota</taxon>
        <taxon>Gammaproteobacteria</taxon>
        <taxon>Alteromonadales</taxon>
        <taxon>Pseudoalteromonadaceae</taxon>
        <taxon>Pseudoalteromonas</taxon>
    </lineage>
</organism>
<dbReference type="Proteomes" id="UP000027154">
    <property type="component" value="Unassembled WGS sequence"/>
</dbReference>
<accession>A0ABD3Y964</accession>
<sequence>MSKFLFFILLVVFFCHQAKGNCSENVTLELIKDDIDAQQELEWKDVSNILEQGILQNDSTAYFLSGYILYLGAYNQNPDYKEARKMLSISSDLGNIRAKHILGSFLITSEKAEDVYKGTKLLELSFEEGILDSSVNLYYAYQLGKYGDIAFLKNSLRKASDVGDDEAAILFGQLTLDEAMKKNDSESLFKMVSYLSNRADKQGFSNDMYKNLYYLFFGVYGLRDSPLKNSIYADYYLKKAAENGHEYAIKILNENK</sequence>
<dbReference type="InterPro" id="IPR011990">
    <property type="entry name" value="TPR-like_helical_dom_sf"/>
</dbReference>
<dbReference type="AlphaFoldDB" id="A0ABD3Y964"/>
<dbReference type="SUPFAM" id="SSF81901">
    <property type="entry name" value="HCP-like"/>
    <property type="match status" value="1"/>
</dbReference>
<evidence type="ECO:0008006" key="3">
    <source>
        <dbReference type="Google" id="ProtNLM"/>
    </source>
</evidence>
<protein>
    <recommendedName>
        <fullName evidence="3">Sel1 repeat family protein</fullName>
    </recommendedName>
</protein>
<evidence type="ECO:0000313" key="1">
    <source>
        <dbReference type="EMBL" id="KDC50965.1"/>
    </source>
</evidence>
<gene>
    <name evidence="1" type="ORF">DC53_10515</name>
</gene>
<comment type="caution">
    <text evidence="1">The sequence shown here is derived from an EMBL/GenBank/DDBJ whole genome shotgun (WGS) entry which is preliminary data.</text>
</comment>
<reference evidence="1 2" key="1">
    <citation type="submission" date="2014-04" db="EMBL/GenBank/DDBJ databases">
        <title>Pseudoalteromonas galatheae sp. nov., isolated from a deep-sea polychaete near Canal Concepcion, Chile.</title>
        <authorList>
            <person name="Machado H.R."/>
            <person name="Gram L."/>
            <person name="Vynne N.G."/>
        </authorList>
    </citation>
    <scope>NUCLEOTIDE SEQUENCE [LARGE SCALE GENOMIC DNA]</scope>
    <source>
        <strain evidence="1 2">KMM216</strain>
    </source>
</reference>
<proteinExistence type="predicted"/>
<evidence type="ECO:0000313" key="2">
    <source>
        <dbReference type="Proteomes" id="UP000027154"/>
    </source>
</evidence>